<keyword evidence="1" id="KW-0812">Transmembrane</keyword>
<dbReference type="Proteomes" id="UP000034491">
    <property type="component" value="Unassembled WGS sequence"/>
</dbReference>
<keyword evidence="1" id="KW-1133">Transmembrane helix</keyword>
<evidence type="ECO:0000313" key="3">
    <source>
        <dbReference type="Proteomes" id="UP000034491"/>
    </source>
</evidence>
<protein>
    <recommendedName>
        <fullName evidence="4">G-protein coupled receptors family 1 profile domain-containing protein</fullName>
    </recommendedName>
</protein>
<organism evidence="2 3">
    <name type="scientific">Kiloniella litopenaei</name>
    <dbReference type="NCBI Taxonomy" id="1549748"/>
    <lineage>
        <taxon>Bacteria</taxon>
        <taxon>Pseudomonadati</taxon>
        <taxon>Pseudomonadota</taxon>
        <taxon>Alphaproteobacteria</taxon>
        <taxon>Rhodospirillales</taxon>
        <taxon>Kiloniellaceae</taxon>
        <taxon>Kiloniella</taxon>
    </lineage>
</organism>
<name>A0A0M2R9V3_9PROT</name>
<reference evidence="2 3" key="1">
    <citation type="submission" date="2015-03" db="EMBL/GenBank/DDBJ databases">
        <title>Genome sequence of Kiloniella sp. P1-1, isolated from the gut microflora of Pacific white shrimp, Penaeus vannamei.</title>
        <authorList>
            <person name="Shao Z."/>
            <person name="Wang L."/>
            <person name="Li X."/>
        </authorList>
    </citation>
    <scope>NUCLEOTIDE SEQUENCE [LARGE SCALE GENOMIC DNA]</scope>
    <source>
        <strain evidence="2 3">P1-1</strain>
    </source>
</reference>
<evidence type="ECO:0000313" key="2">
    <source>
        <dbReference type="EMBL" id="KKJ78617.1"/>
    </source>
</evidence>
<keyword evidence="1" id="KW-0472">Membrane</keyword>
<dbReference type="EMBL" id="LANI01000001">
    <property type="protein sequence ID" value="KKJ78617.1"/>
    <property type="molecule type" value="Genomic_DNA"/>
</dbReference>
<keyword evidence="3" id="KW-1185">Reference proteome</keyword>
<feature type="transmembrane region" description="Helical" evidence="1">
    <location>
        <begin position="104"/>
        <end position="130"/>
    </location>
</feature>
<comment type="caution">
    <text evidence="2">The sequence shown here is derived from an EMBL/GenBank/DDBJ whole genome shotgun (WGS) entry which is preliminary data.</text>
</comment>
<evidence type="ECO:0000256" key="1">
    <source>
        <dbReference type="SAM" id="Phobius"/>
    </source>
</evidence>
<feature type="transmembrane region" description="Helical" evidence="1">
    <location>
        <begin position="47"/>
        <end position="70"/>
    </location>
</feature>
<proteinExistence type="predicted"/>
<feature type="transmembrane region" description="Helical" evidence="1">
    <location>
        <begin position="6"/>
        <end position="26"/>
    </location>
</feature>
<dbReference type="AlphaFoldDB" id="A0A0M2R9V3"/>
<accession>A0A0M2R9V3</accession>
<evidence type="ECO:0008006" key="4">
    <source>
        <dbReference type="Google" id="ProtNLM"/>
    </source>
</evidence>
<gene>
    <name evidence="2" type="ORF">WH95_00505</name>
</gene>
<sequence>MLLSTALISILIIALLLTITIPFYLIKRQKLDSYFNTLKNKSNLPCDFIYILRYATLFTSIIWFILTITFCYDTLSELYPPVLLETVEENHDIATARHWEDYTYFLFCLFSVVSSIFAITPVSLSSYLIFKGQK</sequence>